<dbReference type="RefSeq" id="WP_375556141.1">
    <property type="nucleotide sequence ID" value="NZ_JBBVGT010000002.1"/>
</dbReference>
<keyword evidence="1" id="KW-0732">Signal</keyword>
<evidence type="ECO:0000313" key="3">
    <source>
        <dbReference type="Proteomes" id="UP001580928"/>
    </source>
</evidence>
<accession>A0ABV5CAL0</accession>
<name>A0ABV5CAL0_9SPHI</name>
<protein>
    <recommendedName>
        <fullName evidence="4">DUF1579 domain-containing protein</fullName>
    </recommendedName>
</protein>
<evidence type="ECO:0008006" key="4">
    <source>
        <dbReference type="Google" id="ProtNLM"/>
    </source>
</evidence>
<feature type="chain" id="PRO_5045808333" description="DUF1579 domain-containing protein" evidence="1">
    <location>
        <begin position="20"/>
        <end position="168"/>
    </location>
</feature>
<reference evidence="2 3" key="1">
    <citation type="submission" date="2024-04" db="EMBL/GenBank/DDBJ databases">
        <title>Albibacterium profundi sp. nov., isolated from sediment of the Challenger Deep of Mariana Trench.</title>
        <authorList>
            <person name="Wang Y."/>
        </authorList>
    </citation>
    <scope>NUCLEOTIDE SEQUENCE [LARGE SCALE GENOMIC DNA]</scope>
    <source>
        <strain evidence="2 3">RHL897</strain>
    </source>
</reference>
<evidence type="ECO:0000313" key="2">
    <source>
        <dbReference type="EMBL" id="MFB5944577.1"/>
    </source>
</evidence>
<keyword evidence="3" id="KW-1185">Reference proteome</keyword>
<feature type="signal peptide" evidence="1">
    <location>
        <begin position="1"/>
        <end position="19"/>
    </location>
</feature>
<dbReference type="EMBL" id="JBBVGT010000002">
    <property type="protein sequence ID" value="MFB5944577.1"/>
    <property type="molecule type" value="Genomic_DNA"/>
</dbReference>
<comment type="caution">
    <text evidence="2">The sequence shown here is derived from an EMBL/GenBank/DDBJ whole genome shotgun (WGS) entry which is preliminary data.</text>
</comment>
<proteinExistence type="predicted"/>
<organism evidence="2 3">
    <name type="scientific">Albibacterium profundi</name>
    <dbReference type="NCBI Taxonomy" id="3134906"/>
    <lineage>
        <taxon>Bacteria</taxon>
        <taxon>Pseudomonadati</taxon>
        <taxon>Bacteroidota</taxon>
        <taxon>Sphingobacteriia</taxon>
        <taxon>Sphingobacteriales</taxon>
        <taxon>Sphingobacteriaceae</taxon>
        <taxon>Albibacterium</taxon>
    </lineage>
</organism>
<dbReference type="Proteomes" id="UP001580928">
    <property type="component" value="Unassembled WGS sequence"/>
</dbReference>
<gene>
    <name evidence="2" type="ORF">WKR92_01890</name>
</gene>
<evidence type="ECO:0000256" key="1">
    <source>
        <dbReference type="SAM" id="SignalP"/>
    </source>
</evidence>
<sequence length="168" mass="19233">MKSVSLLLSCCLISICTFAQMGGTDQEAKEAISKLAFIEGKWKGEGWMMGQDGQKNSFSQTEDISFKLDGTALLIEGKGMDGDRTIHNALAIVTYNKKDKSYSFQSYLANGMNGKFKAELIEDKFYWYPMGNMRYIIFLNEKGQWKEIGEMKQGENWFQFFEMTLDKQ</sequence>